<dbReference type="AlphaFoldDB" id="A0A6G1GEY8"/>
<evidence type="ECO:0000313" key="2">
    <source>
        <dbReference type="EMBL" id="KAF1816594.1"/>
    </source>
</evidence>
<dbReference type="RefSeq" id="XP_033538225.1">
    <property type="nucleotide sequence ID" value="XM_033673755.1"/>
</dbReference>
<dbReference type="EMBL" id="ML975150">
    <property type="protein sequence ID" value="KAF1816594.1"/>
    <property type="molecule type" value="Genomic_DNA"/>
</dbReference>
<evidence type="ECO:0000313" key="3">
    <source>
        <dbReference type="Proteomes" id="UP000504638"/>
    </source>
</evidence>
<dbReference type="CDD" id="cd03443">
    <property type="entry name" value="PaaI_thioesterase"/>
    <property type="match status" value="1"/>
</dbReference>
<dbReference type="InterPro" id="IPR006683">
    <property type="entry name" value="Thioestr_dom"/>
</dbReference>
<evidence type="ECO:0000313" key="4">
    <source>
        <dbReference type="RefSeq" id="XP_033538225.1"/>
    </source>
</evidence>
<keyword evidence="3" id="KW-1185">Reference proteome</keyword>
<dbReference type="InterPro" id="IPR052061">
    <property type="entry name" value="PTE-AB_protein"/>
</dbReference>
<reference evidence="4" key="3">
    <citation type="submission" date="2025-04" db="UniProtKB">
        <authorList>
            <consortium name="RefSeq"/>
        </authorList>
    </citation>
    <scope>IDENTIFICATION</scope>
    <source>
        <strain evidence="4">CBS 781.70</strain>
    </source>
</reference>
<dbReference type="SUPFAM" id="SSF54637">
    <property type="entry name" value="Thioesterase/thiol ester dehydrase-isomerase"/>
    <property type="match status" value="1"/>
</dbReference>
<reference evidence="4" key="2">
    <citation type="submission" date="2020-04" db="EMBL/GenBank/DDBJ databases">
        <authorList>
            <consortium name="NCBI Genome Project"/>
        </authorList>
    </citation>
    <scope>NUCLEOTIDE SEQUENCE</scope>
    <source>
        <strain evidence="4">CBS 781.70</strain>
    </source>
</reference>
<dbReference type="Gene3D" id="3.10.129.10">
    <property type="entry name" value="Hotdog Thioesterase"/>
    <property type="match status" value="1"/>
</dbReference>
<protein>
    <recommendedName>
        <fullName evidence="1">Thioesterase domain-containing protein</fullName>
    </recommendedName>
</protein>
<name>A0A6G1GEY8_9PEZI</name>
<proteinExistence type="predicted"/>
<dbReference type="Proteomes" id="UP000504638">
    <property type="component" value="Unplaced"/>
</dbReference>
<dbReference type="InterPro" id="IPR029069">
    <property type="entry name" value="HotDog_dom_sf"/>
</dbReference>
<dbReference type="PANTHER" id="PTHR47260">
    <property type="entry name" value="UPF0644 PROTEIN PB2B4.06"/>
    <property type="match status" value="1"/>
</dbReference>
<gene>
    <name evidence="2 4" type="ORF">P152DRAFT_129489</name>
</gene>
<sequence>MDYFQSIPWCAALLEKPGIVPYTPTCRLEPDANGALPTQDQFFRINLRSSDLIPHAIGFYQDPFSPATISPSPTSSGLRLLIHSSTLMLDLRPGTNGYNGSAHGGLMSTLIDEAMGSLIYINHQLYTEVEAKHKEKMPSNVLNMHGVAMFTAGMNVRFLKPLGTPQVVLVTASLNKIEGRKVYLDVQVKDREGVRFASCEGMWMSVLREKL</sequence>
<evidence type="ECO:0000259" key="1">
    <source>
        <dbReference type="Pfam" id="PF03061"/>
    </source>
</evidence>
<accession>A0A6G1GEY8</accession>
<dbReference type="OrthoDB" id="506431at2759"/>
<feature type="domain" description="Thioesterase" evidence="1">
    <location>
        <begin position="99"/>
        <end position="194"/>
    </location>
</feature>
<dbReference type="GeneID" id="54414325"/>
<dbReference type="PANTHER" id="PTHR47260:SF6">
    <property type="entry name" value="THIOESTERASE DOMAIN-CONTAINING PROTEIN"/>
    <property type="match status" value="1"/>
</dbReference>
<dbReference type="Pfam" id="PF03061">
    <property type="entry name" value="4HBT"/>
    <property type="match status" value="1"/>
</dbReference>
<organism evidence="2">
    <name type="scientific">Eremomyces bilateralis CBS 781.70</name>
    <dbReference type="NCBI Taxonomy" id="1392243"/>
    <lineage>
        <taxon>Eukaryota</taxon>
        <taxon>Fungi</taxon>
        <taxon>Dikarya</taxon>
        <taxon>Ascomycota</taxon>
        <taxon>Pezizomycotina</taxon>
        <taxon>Dothideomycetes</taxon>
        <taxon>Dothideomycetes incertae sedis</taxon>
        <taxon>Eremomycetales</taxon>
        <taxon>Eremomycetaceae</taxon>
        <taxon>Eremomyces</taxon>
    </lineage>
</organism>
<reference evidence="2 4" key="1">
    <citation type="submission" date="2020-01" db="EMBL/GenBank/DDBJ databases">
        <authorList>
            <consortium name="DOE Joint Genome Institute"/>
            <person name="Haridas S."/>
            <person name="Albert R."/>
            <person name="Binder M."/>
            <person name="Bloem J."/>
            <person name="Labutti K."/>
            <person name="Salamov A."/>
            <person name="Andreopoulos B."/>
            <person name="Baker S.E."/>
            <person name="Barry K."/>
            <person name="Bills G."/>
            <person name="Bluhm B.H."/>
            <person name="Cannon C."/>
            <person name="Castanera R."/>
            <person name="Culley D.E."/>
            <person name="Daum C."/>
            <person name="Ezra D."/>
            <person name="Gonzalez J.B."/>
            <person name="Henrissat B."/>
            <person name="Kuo A."/>
            <person name="Liang C."/>
            <person name="Lipzen A."/>
            <person name="Lutzoni F."/>
            <person name="Magnuson J."/>
            <person name="Mondo S."/>
            <person name="Nolan M."/>
            <person name="Ohm R."/>
            <person name="Pangilinan J."/>
            <person name="Park H.-J."/>
            <person name="Ramirez L."/>
            <person name="Alfaro M."/>
            <person name="Sun H."/>
            <person name="Tritt A."/>
            <person name="Yoshinaga Y."/>
            <person name="Zwiers L.-H."/>
            <person name="Turgeon B.G."/>
            <person name="Goodwin S.B."/>
            <person name="Spatafora J.W."/>
            <person name="Crous P.W."/>
            <person name="Grigoriev I.V."/>
        </authorList>
    </citation>
    <scope>NUCLEOTIDE SEQUENCE</scope>
    <source>
        <strain evidence="2 4">CBS 781.70</strain>
    </source>
</reference>